<comment type="similarity">
    <text evidence="1 3">Belongs to the peptidase S8 family.</text>
</comment>
<dbReference type="InterPro" id="IPR036852">
    <property type="entry name" value="Peptidase_S8/S53_dom_sf"/>
</dbReference>
<dbReference type="Pfam" id="PF00082">
    <property type="entry name" value="Peptidase_S8"/>
    <property type="match status" value="1"/>
</dbReference>
<dbReference type="Gramene" id="NC1G0182940.1">
    <property type="protein sequence ID" value="NC1G0182940.1:cds"/>
    <property type="gene ID" value="NC1G0182940"/>
</dbReference>
<evidence type="ECO:0000256" key="3">
    <source>
        <dbReference type="PROSITE-ProRule" id="PRU01240"/>
    </source>
</evidence>
<evidence type="ECO:0000256" key="2">
    <source>
        <dbReference type="ARBA" id="ARBA00022729"/>
    </source>
</evidence>
<accession>A0A5K0W8Z0</accession>
<comment type="caution">
    <text evidence="3">Lacks conserved residue(s) required for the propagation of feature annotation.</text>
</comment>
<dbReference type="AlphaFoldDB" id="A0A5K0W8Z0"/>
<organism evidence="5">
    <name type="scientific">Nymphaea colorata</name>
    <name type="common">pocket water lily</name>
    <dbReference type="NCBI Taxonomy" id="210225"/>
    <lineage>
        <taxon>Eukaryota</taxon>
        <taxon>Viridiplantae</taxon>
        <taxon>Streptophyta</taxon>
        <taxon>Embryophyta</taxon>
        <taxon>Tracheophyta</taxon>
        <taxon>Spermatophyta</taxon>
        <taxon>Magnoliopsida</taxon>
        <taxon>Nymphaeales</taxon>
        <taxon>Nymphaeaceae</taxon>
        <taxon>Nymphaea</taxon>
    </lineage>
</organism>
<dbReference type="Gene3D" id="3.50.30.30">
    <property type="match status" value="1"/>
</dbReference>
<gene>
    <name evidence="5" type="ORF">NYM_LOCUS3203</name>
</gene>
<dbReference type="InterPro" id="IPR000209">
    <property type="entry name" value="Peptidase_S8/S53_dom"/>
</dbReference>
<sequence length="152" mass="16008">MAPKATIAAYKVCWTSGCFDSDILSAFDQAVSDGADVISLSVGGGVVPYYLDAITIGAFEAADRYIFVSPSAGNGGPSEMTVTNVSPWITTVTTVGAGSMVRTFAADVLLGNGRTIPGVSLYAGGGSSPPRLRRERPDLRRRERRILVLSLY</sequence>
<dbReference type="GO" id="GO:0006508">
    <property type="term" value="P:proteolysis"/>
    <property type="evidence" value="ECO:0007669"/>
    <property type="project" value="InterPro"/>
</dbReference>
<protein>
    <recommendedName>
        <fullName evidence="4">Peptidase S8/S53 domain-containing protein</fullName>
    </recommendedName>
</protein>
<proteinExistence type="inferred from homology"/>
<dbReference type="SUPFAM" id="SSF52743">
    <property type="entry name" value="Subtilisin-like"/>
    <property type="match status" value="1"/>
</dbReference>
<evidence type="ECO:0000256" key="1">
    <source>
        <dbReference type="ARBA" id="ARBA00011073"/>
    </source>
</evidence>
<dbReference type="GO" id="GO:0004252">
    <property type="term" value="F:serine-type endopeptidase activity"/>
    <property type="evidence" value="ECO:0007669"/>
    <property type="project" value="InterPro"/>
</dbReference>
<dbReference type="EMBL" id="LR721774">
    <property type="protein sequence ID" value="VVV48936.1"/>
    <property type="molecule type" value="Genomic_DNA"/>
</dbReference>
<reference evidence="5" key="1">
    <citation type="submission" date="2019-09" db="EMBL/GenBank/DDBJ databases">
        <authorList>
            <person name="Zhang L."/>
        </authorList>
    </citation>
    <scope>NUCLEOTIDE SEQUENCE</scope>
</reference>
<name>A0A5K0W8Z0_9MAGN</name>
<evidence type="ECO:0000259" key="4">
    <source>
        <dbReference type="Pfam" id="PF00082"/>
    </source>
</evidence>
<dbReference type="Gene3D" id="3.40.50.200">
    <property type="entry name" value="Peptidase S8/S53 domain"/>
    <property type="match status" value="1"/>
</dbReference>
<dbReference type="InterPro" id="IPR045051">
    <property type="entry name" value="SBT"/>
</dbReference>
<dbReference type="PROSITE" id="PS51892">
    <property type="entry name" value="SUBTILASE"/>
    <property type="match status" value="1"/>
</dbReference>
<dbReference type="PANTHER" id="PTHR10795">
    <property type="entry name" value="PROPROTEIN CONVERTASE SUBTILISIN/KEXIN"/>
    <property type="match status" value="1"/>
</dbReference>
<keyword evidence="2" id="KW-0732">Signal</keyword>
<evidence type="ECO:0000313" key="5">
    <source>
        <dbReference type="EMBL" id="VVV48936.1"/>
    </source>
</evidence>
<feature type="domain" description="Peptidase S8/S53" evidence="4">
    <location>
        <begin position="1"/>
        <end position="96"/>
    </location>
</feature>